<evidence type="ECO:0000256" key="1">
    <source>
        <dbReference type="SAM" id="MobiDB-lite"/>
    </source>
</evidence>
<dbReference type="Pfam" id="PF09995">
    <property type="entry name" value="MPAB_Lcp_cat"/>
    <property type="match status" value="1"/>
</dbReference>
<dbReference type="PANTHER" id="PTHR37539">
    <property type="entry name" value="SECRETED PROTEIN-RELATED"/>
    <property type="match status" value="1"/>
</dbReference>
<accession>A0A9W6ZWM1</accession>
<comment type="caution">
    <text evidence="3">The sequence shown here is derived from an EMBL/GenBank/DDBJ whole genome shotgun (WGS) entry which is preliminary data.</text>
</comment>
<evidence type="ECO:0000313" key="4">
    <source>
        <dbReference type="Proteomes" id="UP001165082"/>
    </source>
</evidence>
<dbReference type="PANTHER" id="PTHR37539:SF1">
    <property type="entry name" value="ER-BOUND OXYGENASE MPAB_MPAB'_RUBBER OXYGENASE CATALYTIC DOMAIN-CONTAINING PROTEIN"/>
    <property type="match status" value="1"/>
</dbReference>
<dbReference type="GO" id="GO:0016491">
    <property type="term" value="F:oxidoreductase activity"/>
    <property type="evidence" value="ECO:0007669"/>
    <property type="project" value="InterPro"/>
</dbReference>
<feature type="compositionally biased region" description="Basic and acidic residues" evidence="1">
    <location>
        <begin position="445"/>
        <end position="459"/>
    </location>
</feature>
<proteinExistence type="predicted"/>
<feature type="domain" description="ER-bound oxygenase mpaB/mpaB'/Rubber oxygenase catalytic" evidence="2">
    <location>
        <begin position="197"/>
        <end position="394"/>
    </location>
</feature>
<dbReference type="Proteomes" id="UP001165082">
    <property type="component" value="Unassembled WGS sequence"/>
</dbReference>
<sequence length="517" mass="55965">MLPAYARGNSRYINSDISDRADVRILPPLSRRIKPPLTSGRTLVEVEGAGICFRWTDAHDSPEVVLEKRKTGDPLADEAMSELLSTSNPSSSSPTPPPSPPPTKHKHDFLALARKQAAASPSGACAALLNSINEPPPFQVDWSSIARGQDFFLRRAPSTSLALLHLSLVGGFSSPGINEVLFGTGYLMNSKPSVVQLRLFETMAMVIACMAHGPATLREGGGGLEAVARVRLLHAFVRRRLLRRMKGWDEEKHGIPINQADMAVTALSFSVNVIFGSEALGCPATAQDMSDYIHLWKLIAHRIGVLPENNPHEDYDTAVAGLESYLLALVKPDESSSRASAAVLSGVADQPPFKLTFQRLSSLSRCCMGDILADALALPPMTAADRIFVAVCKVALRLQSTIADAFPNFFARRGENVILANLEMFLGEKGVAKRFNKTMGGGNDGKPDEKPGGKPDGKPLTRFGGYDDEEREASLKKLEENLKALEERKGKRTFTMLNKALLGIIVVFVVRAGTSAK</sequence>
<dbReference type="EMBL" id="BRXZ01003605">
    <property type="protein sequence ID" value="GMH58290.1"/>
    <property type="molecule type" value="Genomic_DNA"/>
</dbReference>
<feature type="region of interest" description="Disordered" evidence="1">
    <location>
        <begin position="81"/>
        <end position="106"/>
    </location>
</feature>
<evidence type="ECO:0000313" key="3">
    <source>
        <dbReference type="EMBL" id="GMH58290.1"/>
    </source>
</evidence>
<name>A0A9W6ZWM1_9STRA</name>
<dbReference type="InterPro" id="IPR018713">
    <property type="entry name" value="MPAB/Lcp_cat_dom"/>
</dbReference>
<reference evidence="3" key="1">
    <citation type="submission" date="2022-07" db="EMBL/GenBank/DDBJ databases">
        <title>Genome analysis of Parmales, a sister group of diatoms, reveals the evolutionary specialization of diatoms from phago-mixotrophs to photoautotrophs.</title>
        <authorList>
            <person name="Ban H."/>
            <person name="Sato S."/>
            <person name="Yoshikawa S."/>
            <person name="Kazumasa Y."/>
            <person name="Nakamura Y."/>
            <person name="Ichinomiya M."/>
            <person name="Saitoh K."/>
            <person name="Sato N."/>
            <person name="Blanc-Mathieu R."/>
            <person name="Endo H."/>
            <person name="Kuwata A."/>
            <person name="Ogata H."/>
        </authorList>
    </citation>
    <scope>NUCLEOTIDE SEQUENCE</scope>
</reference>
<gene>
    <name evidence="3" type="ORF">TrRE_jg13211</name>
</gene>
<organism evidence="3 4">
    <name type="scientific">Triparma retinervis</name>
    <dbReference type="NCBI Taxonomy" id="2557542"/>
    <lineage>
        <taxon>Eukaryota</taxon>
        <taxon>Sar</taxon>
        <taxon>Stramenopiles</taxon>
        <taxon>Ochrophyta</taxon>
        <taxon>Bolidophyceae</taxon>
        <taxon>Parmales</taxon>
        <taxon>Triparmaceae</taxon>
        <taxon>Triparma</taxon>
    </lineage>
</organism>
<dbReference type="AlphaFoldDB" id="A0A9W6ZWM1"/>
<keyword evidence="4" id="KW-1185">Reference proteome</keyword>
<dbReference type="InterPro" id="IPR037473">
    <property type="entry name" value="Lcp-like"/>
</dbReference>
<evidence type="ECO:0000259" key="2">
    <source>
        <dbReference type="Pfam" id="PF09995"/>
    </source>
</evidence>
<dbReference type="OrthoDB" id="6361347at2759"/>
<protein>
    <recommendedName>
        <fullName evidence="2">ER-bound oxygenase mpaB/mpaB'/Rubber oxygenase catalytic domain-containing protein</fullName>
    </recommendedName>
</protein>
<feature type="region of interest" description="Disordered" evidence="1">
    <location>
        <begin position="436"/>
        <end position="465"/>
    </location>
</feature>